<evidence type="ECO:0000256" key="2">
    <source>
        <dbReference type="SAM" id="Phobius"/>
    </source>
</evidence>
<dbReference type="Pfam" id="PF01522">
    <property type="entry name" value="Polysacc_deac_1"/>
    <property type="match status" value="1"/>
</dbReference>
<organism evidence="4 5">
    <name type="scientific">Paenibacillus curdlanolyticus YK9</name>
    <dbReference type="NCBI Taxonomy" id="717606"/>
    <lineage>
        <taxon>Bacteria</taxon>
        <taxon>Bacillati</taxon>
        <taxon>Bacillota</taxon>
        <taxon>Bacilli</taxon>
        <taxon>Bacillales</taxon>
        <taxon>Paenibacillaceae</taxon>
        <taxon>Paenibacillus</taxon>
    </lineage>
</organism>
<dbReference type="RefSeq" id="WP_006039892.1">
    <property type="nucleotide sequence ID" value="NZ_AEDD01000011.1"/>
</dbReference>
<proteinExistence type="predicted"/>
<dbReference type="InterPro" id="IPR002509">
    <property type="entry name" value="NODB_dom"/>
</dbReference>
<protein>
    <submittedName>
        <fullName evidence="4">Polysaccharide deacetylase</fullName>
    </submittedName>
</protein>
<evidence type="ECO:0000259" key="3">
    <source>
        <dbReference type="PROSITE" id="PS51677"/>
    </source>
</evidence>
<feature type="region of interest" description="Disordered" evidence="1">
    <location>
        <begin position="438"/>
        <end position="473"/>
    </location>
</feature>
<dbReference type="STRING" id="717606.PaecuDRAFT_3906"/>
<reference evidence="4 5" key="1">
    <citation type="submission" date="2010-07" db="EMBL/GenBank/DDBJ databases">
        <title>The draft genome of Paenibacillus curdlanolyticus YK9.</title>
        <authorList>
            <consortium name="US DOE Joint Genome Institute (JGI-PGF)"/>
            <person name="Lucas S."/>
            <person name="Copeland A."/>
            <person name="Lapidus A."/>
            <person name="Cheng J.-F."/>
            <person name="Bruce D."/>
            <person name="Goodwin L."/>
            <person name="Pitluck S."/>
            <person name="Land M.L."/>
            <person name="Hauser L."/>
            <person name="Chang Y.-J."/>
            <person name="Jeffries C."/>
            <person name="Anderson I.J."/>
            <person name="Johnson E."/>
            <person name="Loganathan U."/>
            <person name="Mulhopadhyay B."/>
            <person name="Kyrpides N."/>
            <person name="Woyke T.J."/>
        </authorList>
    </citation>
    <scope>NUCLEOTIDE SEQUENCE [LARGE SCALE GENOMIC DNA]</scope>
    <source>
        <strain evidence="4 5">YK9</strain>
    </source>
</reference>
<dbReference type="CDD" id="cd10959">
    <property type="entry name" value="CE4_NodB_like_3"/>
    <property type="match status" value="1"/>
</dbReference>
<dbReference type="GO" id="GO:0016810">
    <property type="term" value="F:hydrolase activity, acting on carbon-nitrogen (but not peptide) bonds"/>
    <property type="evidence" value="ECO:0007669"/>
    <property type="project" value="InterPro"/>
</dbReference>
<sequence>MQNLLMLIFYVFSFYAFLPGLISRTFGFRAFKRGRVEREIALTFDDGPDPRYTPQLLDLLKRYGAKATFFVVGAHAEQHPELLKRMVEEGHVIGIHNYEHKTNWLMRPKTVKRHIHRTEDVIKRATGSRAIYYRPPWGIVNMFDYSLGNLHIILWSSLFGDWRYKLGAKRLEQRLMRKLKAGEVILLHDCGTTPGADERAPENMIKALEAYVAEGTRRGFRFVAIDEMIALTEKSKALVPSRVKRIMIRLWLSWEQIFHTVYRTIPVGYPEPSFHYRMTKYHGGDLPLGENQEPLRKGDPIVELHFDNKLLMKIAHKSSSPIASAIRLVRAMEKELPHLAAVIGEDPIAREAKAMYGVTMITRGADRLGFQIHDLPKGVFLRVTKLYLRLLMSVLTPSNKSGSDKKSDKLASEIIPRIVTFSIPELLKIAQSAKVVSVQEKESRRNRSVSRPVQDAEQMDMELDGAVMERPGG</sequence>
<gene>
    <name evidence="4" type="ORF">PaecuDRAFT_3906</name>
</gene>
<keyword evidence="5" id="KW-1185">Reference proteome</keyword>
<evidence type="ECO:0000256" key="1">
    <source>
        <dbReference type="SAM" id="MobiDB-lite"/>
    </source>
</evidence>
<evidence type="ECO:0000313" key="4">
    <source>
        <dbReference type="EMBL" id="EFM09369.1"/>
    </source>
</evidence>
<dbReference type="Gene3D" id="3.20.20.370">
    <property type="entry name" value="Glycoside hydrolase/deacetylase"/>
    <property type="match status" value="1"/>
</dbReference>
<dbReference type="Pfam" id="PF22790">
    <property type="entry name" value="YkoP"/>
    <property type="match status" value="1"/>
</dbReference>
<dbReference type="SUPFAM" id="SSF88713">
    <property type="entry name" value="Glycoside hydrolase/deacetylase"/>
    <property type="match status" value="1"/>
</dbReference>
<feature type="domain" description="NodB homology" evidence="3">
    <location>
        <begin position="38"/>
        <end position="223"/>
    </location>
</feature>
<dbReference type="PANTHER" id="PTHR10587">
    <property type="entry name" value="GLYCOSYL TRANSFERASE-RELATED"/>
    <property type="match status" value="1"/>
</dbReference>
<accession>E0IE15</accession>
<feature type="transmembrane region" description="Helical" evidence="2">
    <location>
        <begin position="6"/>
        <end position="26"/>
    </location>
</feature>
<keyword evidence="2" id="KW-1133">Transmembrane helix</keyword>
<keyword evidence="2" id="KW-0812">Transmembrane</keyword>
<keyword evidence="2" id="KW-0472">Membrane</keyword>
<dbReference type="EMBL" id="AEDD01000011">
    <property type="protein sequence ID" value="EFM09369.1"/>
    <property type="molecule type" value="Genomic_DNA"/>
</dbReference>
<name>E0IE15_9BACL</name>
<dbReference type="InterPro" id="IPR054467">
    <property type="entry name" value="YkoP-like_dom"/>
</dbReference>
<dbReference type="PROSITE" id="PS51677">
    <property type="entry name" value="NODB"/>
    <property type="match status" value="1"/>
</dbReference>
<dbReference type="OrthoDB" id="2649545at2"/>
<dbReference type="InterPro" id="IPR050248">
    <property type="entry name" value="Polysacc_deacetylase_ArnD"/>
</dbReference>
<dbReference type="Proteomes" id="UP000005387">
    <property type="component" value="Unassembled WGS sequence"/>
</dbReference>
<dbReference type="InterPro" id="IPR011330">
    <property type="entry name" value="Glyco_hydro/deAcase_b/a-brl"/>
</dbReference>
<evidence type="ECO:0000313" key="5">
    <source>
        <dbReference type="Proteomes" id="UP000005387"/>
    </source>
</evidence>
<dbReference type="AlphaFoldDB" id="E0IE15"/>
<dbReference type="eggNOG" id="COG0726">
    <property type="taxonomic scope" value="Bacteria"/>
</dbReference>
<dbReference type="GO" id="GO:0005975">
    <property type="term" value="P:carbohydrate metabolic process"/>
    <property type="evidence" value="ECO:0007669"/>
    <property type="project" value="InterPro"/>
</dbReference>